<keyword evidence="4 6" id="KW-0862">Zinc</keyword>
<keyword evidence="3 6" id="KW-0378">Hydrolase</keyword>
<dbReference type="PROSITE" id="PS51257">
    <property type="entry name" value="PROKAR_LIPOPROTEIN"/>
    <property type="match status" value="1"/>
</dbReference>
<comment type="cofactor">
    <cofactor evidence="6">
        <name>Zn(2+)</name>
        <dbReference type="ChEBI" id="CHEBI:29105"/>
    </cofactor>
    <text evidence="6">Binds 1 zinc ion per subunit.</text>
</comment>
<dbReference type="AlphaFoldDB" id="A0A5J6MXP2"/>
<keyword evidence="10" id="KW-1185">Reference proteome</keyword>
<keyword evidence="5 6" id="KW-0482">Metalloprotease</keyword>
<gene>
    <name evidence="9" type="ORF">FRZ61_20200</name>
</gene>
<dbReference type="InterPro" id="IPR051156">
    <property type="entry name" value="Mito/Outer_Membr_Metalloprot"/>
</dbReference>
<dbReference type="GO" id="GO:0016020">
    <property type="term" value="C:membrane"/>
    <property type="evidence" value="ECO:0007669"/>
    <property type="project" value="TreeGrafter"/>
</dbReference>
<protein>
    <submittedName>
        <fullName evidence="9">Peptidase M48</fullName>
    </submittedName>
</protein>
<dbReference type="RefSeq" id="WP_151117143.1">
    <property type="nucleotide sequence ID" value="NZ_CP042582.1"/>
</dbReference>
<evidence type="ECO:0000313" key="9">
    <source>
        <dbReference type="EMBL" id="QEX22091.1"/>
    </source>
</evidence>
<evidence type="ECO:0000256" key="4">
    <source>
        <dbReference type="ARBA" id="ARBA00022833"/>
    </source>
</evidence>
<dbReference type="OrthoDB" id="7338723at2"/>
<dbReference type="GO" id="GO:0051603">
    <property type="term" value="P:proteolysis involved in protein catabolic process"/>
    <property type="evidence" value="ECO:0007669"/>
    <property type="project" value="TreeGrafter"/>
</dbReference>
<evidence type="ECO:0000313" key="10">
    <source>
        <dbReference type="Proteomes" id="UP000325797"/>
    </source>
</evidence>
<evidence type="ECO:0000256" key="1">
    <source>
        <dbReference type="ARBA" id="ARBA00022670"/>
    </source>
</evidence>
<dbReference type="PANTHER" id="PTHR22726:SF24">
    <property type="entry name" value="M48 FAMILY METALLOPEPTIDASE"/>
    <property type="match status" value="1"/>
</dbReference>
<name>A0A5J6MXP2_9PROT</name>
<dbReference type="EMBL" id="CP042582">
    <property type="protein sequence ID" value="QEX22091.1"/>
    <property type="molecule type" value="Genomic_DNA"/>
</dbReference>
<evidence type="ECO:0000256" key="6">
    <source>
        <dbReference type="RuleBase" id="RU003983"/>
    </source>
</evidence>
<evidence type="ECO:0000256" key="2">
    <source>
        <dbReference type="ARBA" id="ARBA00022723"/>
    </source>
</evidence>
<comment type="similarity">
    <text evidence="6">Belongs to the peptidase M48 family.</text>
</comment>
<dbReference type="GO" id="GO:0046872">
    <property type="term" value="F:metal ion binding"/>
    <property type="evidence" value="ECO:0007669"/>
    <property type="project" value="UniProtKB-KW"/>
</dbReference>
<dbReference type="KEGG" id="hadh:FRZ61_20200"/>
<sequence length="263" mass="28056">MRIGPIVALFSASMLAGCAGAQFQLPQISDADVDRASLTVAGGGASADALPRHIRSAEENRAMVSRIASRLEAAAPGLCAYAEAPRCSFNVVYVADDTVNAQTDGTRIEIFRGLMEYLDTEDEMAAVIGHEMGHEIAQHVEEKKENATIGMIIGAILMTGAQIATGYQDQQALNDSMGLGASIGALSYSKEQEREADLLSAYLLARADYDLEKAGRLFVVLAKLDGKTHASMFDTHPAGPERIASWEKAIAEVEASPDKLPQE</sequence>
<feature type="domain" description="Peptidase M48" evidence="8">
    <location>
        <begin position="71"/>
        <end position="247"/>
    </location>
</feature>
<dbReference type="Pfam" id="PF01435">
    <property type="entry name" value="Peptidase_M48"/>
    <property type="match status" value="1"/>
</dbReference>
<keyword evidence="1 6" id="KW-0645">Protease</keyword>
<evidence type="ECO:0000259" key="8">
    <source>
        <dbReference type="Pfam" id="PF01435"/>
    </source>
</evidence>
<dbReference type="PANTHER" id="PTHR22726">
    <property type="entry name" value="METALLOENDOPEPTIDASE OMA1"/>
    <property type="match status" value="1"/>
</dbReference>
<accession>A0A5J6MXP2</accession>
<dbReference type="InterPro" id="IPR001915">
    <property type="entry name" value="Peptidase_M48"/>
</dbReference>
<proteinExistence type="inferred from homology"/>
<feature type="chain" id="PRO_5023916657" evidence="7">
    <location>
        <begin position="22"/>
        <end position="263"/>
    </location>
</feature>
<reference evidence="9 10" key="1">
    <citation type="submission" date="2019-08" db="EMBL/GenBank/DDBJ databases">
        <title>Hyperibacter terrae gen. nov., sp. nov. and Hyperibacter viscosus sp. nov., two new members in the family Rhodospirillaceae isolated from the rhizosphere of Hypericum perforatum.</title>
        <authorList>
            <person name="Noviana Z."/>
        </authorList>
    </citation>
    <scope>NUCLEOTIDE SEQUENCE [LARGE SCALE GENOMIC DNA]</scope>
    <source>
        <strain evidence="9 10">R5959</strain>
    </source>
</reference>
<keyword evidence="7" id="KW-0732">Signal</keyword>
<dbReference type="Proteomes" id="UP000325797">
    <property type="component" value="Chromosome"/>
</dbReference>
<keyword evidence="2" id="KW-0479">Metal-binding</keyword>
<evidence type="ECO:0000256" key="7">
    <source>
        <dbReference type="SAM" id="SignalP"/>
    </source>
</evidence>
<dbReference type="GO" id="GO:0004222">
    <property type="term" value="F:metalloendopeptidase activity"/>
    <property type="evidence" value="ECO:0007669"/>
    <property type="project" value="InterPro"/>
</dbReference>
<evidence type="ECO:0000256" key="5">
    <source>
        <dbReference type="ARBA" id="ARBA00023049"/>
    </source>
</evidence>
<evidence type="ECO:0000256" key="3">
    <source>
        <dbReference type="ARBA" id="ARBA00022801"/>
    </source>
</evidence>
<organism evidence="9 10">
    <name type="scientific">Hypericibacter adhaerens</name>
    <dbReference type="NCBI Taxonomy" id="2602016"/>
    <lineage>
        <taxon>Bacteria</taxon>
        <taxon>Pseudomonadati</taxon>
        <taxon>Pseudomonadota</taxon>
        <taxon>Alphaproteobacteria</taxon>
        <taxon>Rhodospirillales</taxon>
        <taxon>Dongiaceae</taxon>
        <taxon>Hypericibacter</taxon>
    </lineage>
</organism>
<dbReference type="Gene3D" id="3.30.2010.10">
    <property type="entry name" value="Metalloproteases ('zincins'), catalytic domain"/>
    <property type="match status" value="1"/>
</dbReference>
<feature type="signal peptide" evidence="7">
    <location>
        <begin position="1"/>
        <end position="21"/>
    </location>
</feature>